<dbReference type="EMBL" id="JACDUM010000004">
    <property type="protein sequence ID" value="MBA2860969.1"/>
    <property type="molecule type" value="Genomic_DNA"/>
</dbReference>
<sequence>MDFEFKTKEDEFMTLMRGVLMAVGVYGVLSVSTLTSFDPNIAFGILMCGVVFSMIYAHIKDRNYRKKNGLQFSKLKLNYSDGTSEEMNMFEPPQDGLFVDKVVHAGNKGLSVSVKIIK</sequence>
<feature type="transmembrane region" description="Helical" evidence="1">
    <location>
        <begin position="12"/>
        <end position="29"/>
    </location>
</feature>
<dbReference type="RefSeq" id="WP_181504126.1">
    <property type="nucleotide sequence ID" value="NZ_JACDUK010000002.1"/>
</dbReference>
<name>A0A7J9PHH0_METMI</name>
<organism evidence="3 5">
    <name type="scientific">Methanococcus maripaludis</name>
    <name type="common">Methanococcus deltae</name>
    <dbReference type="NCBI Taxonomy" id="39152"/>
    <lineage>
        <taxon>Archaea</taxon>
        <taxon>Methanobacteriati</taxon>
        <taxon>Methanobacteriota</taxon>
        <taxon>Methanomada group</taxon>
        <taxon>Methanococci</taxon>
        <taxon>Methanococcales</taxon>
        <taxon>Methanococcaceae</taxon>
        <taxon>Methanococcus</taxon>
    </lineage>
</organism>
<dbReference type="Proteomes" id="UP000522365">
    <property type="component" value="Unassembled WGS sequence"/>
</dbReference>
<evidence type="ECO:0000313" key="3">
    <source>
        <dbReference type="EMBL" id="MBA2860969.1"/>
    </source>
</evidence>
<evidence type="ECO:0000313" key="2">
    <source>
        <dbReference type="EMBL" id="MBA2852979.1"/>
    </source>
</evidence>
<keyword evidence="1" id="KW-1133">Transmembrane helix</keyword>
<protein>
    <submittedName>
        <fullName evidence="3">Uncharacterized protein</fullName>
    </submittedName>
</protein>
<gene>
    <name evidence="2" type="ORF">HNP89_000936</name>
    <name evidence="3" type="ORF">HNP91_001801</name>
</gene>
<dbReference type="AlphaFoldDB" id="A0A7J9PHH0"/>
<comment type="caution">
    <text evidence="3">The sequence shown here is derived from an EMBL/GenBank/DDBJ whole genome shotgun (WGS) entry which is preliminary data.</text>
</comment>
<evidence type="ECO:0000256" key="1">
    <source>
        <dbReference type="SAM" id="Phobius"/>
    </source>
</evidence>
<dbReference type="EMBL" id="JACDUK010000002">
    <property type="protein sequence ID" value="MBA2852979.1"/>
    <property type="molecule type" value="Genomic_DNA"/>
</dbReference>
<keyword evidence="1" id="KW-0812">Transmembrane</keyword>
<proteinExistence type="predicted"/>
<evidence type="ECO:0000313" key="4">
    <source>
        <dbReference type="Proteomes" id="UP000522365"/>
    </source>
</evidence>
<reference evidence="4 5" key="1">
    <citation type="submission" date="2020-07" db="EMBL/GenBank/DDBJ databases">
        <title>Genomic Encyclopedia of Type Strains, Phase IV (KMG-V): Genome sequencing to study the core and pangenomes of soil and plant-associated prokaryotes.</title>
        <authorList>
            <person name="Whitman W."/>
        </authorList>
    </citation>
    <scope>NUCLEOTIDE SEQUENCE [LARGE SCALE GENOMIC DNA]</scope>
    <source>
        <strain evidence="3 5">C9</strain>
        <strain evidence="2 4">S1</strain>
    </source>
</reference>
<evidence type="ECO:0000313" key="5">
    <source>
        <dbReference type="Proteomes" id="UP000568063"/>
    </source>
</evidence>
<dbReference type="Proteomes" id="UP000568063">
    <property type="component" value="Unassembled WGS sequence"/>
</dbReference>
<accession>A0A7J9PHH0</accession>
<keyword evidence="1" id="KW-0472">Membrane</keyword>
<feature type="transmembrane region" description="Helical" evidence="1">
    <location>
        <begin position="41"/>
        <end position="59"/>
    </location>
</feature>